<dbReference type="InterPro" id="IPR050545">
    <property type="entry name" value="Mycobact_MmpL"/>
</dbReference>
<organism evidence="8 9">
    <name type="scientific">Ketobacter alkanivorans</name>
    <dbReference type="NCBI Taxonomy" id="1917421"/>
    <lineage>
        <taxon>Bacteria</taxon>
        <taxon>Pseudomonadati</taxon>
        <taxon>Pseudomonadota</taxon>
        <taxon>Gammaproteobacteria</taxon>
        <taxon>Pseudomonadales</taxon>
        <taxon>Ketobacteraceae</taxon>
        <taxon>Ketobacter</taxon>
    </lineage>
</organism>
<comment type="subcellular location">
    <subcellularLocation>
        <location evidence="1">Cell membrane</location>
        <topology evidence="1">Multi-pass membrane protein</topology>
    </subcellularLocation>
</comment>
<keyword evidence="5 6" id="KW-0472">Membrane</keyword>
<feature type="transmembrane region" description="Helical" evidence="6">
    <location>
        <begin position="328"/>
        <end position="347"/>
    </location>
</feature>
<dbReference type="PANTHER" id="PTHR33406:SF13">
    <property type="entry name" value="MEMBRANE PROTEIN YDFJ"/>
    <property type="match status" value="1"/>
</dbReference>
<evidence type="ECO:0000313" key="9">
    <source>
        <dbReference type="Proteomes" id="UP000235116"/>
    </source>
</evidence>
<evidence type="ECO:0000313" key="8">
    <source>
        <dbReference type="EMBL" id="AUM11896.1"/>
    </source>
</evidence>
<evidence type="ECO:0000256" key="6">
    <source>
        <dbReference type="SAM" id="Phobius"/>
    </source>
</evidence>
<name>A0A2K9LHQ0_9GAMM</name>
<dbReference type="EMBL" id="CP022684">
    <property type="protein sequence ID" value="AUM11896.1"/>
    <property type="molecule type" value="Genomic_DNA"/>
</dbReference>
<keyword evidence="4 6" id="KW-1133">Transmembrane helix</keyword>
<dbReference type="Gene3D" id="1.20.1640.10">
    <property type="entry name" value="Multidrug efflux transporter AcrB transmembrane domain"/>
    <property type="match status" value="2"/>
</dbReference>
<evidence type="ECO:0000256" key="4">
    <source>
        <dbReference type="ARBA" id="ARBA00022989"/>
    </source>
</evidence>
<dbReference type="RefSeq" id="WP_101893234.1">
    <property type="nucleotide sequence ID" value="NZ_CP022684.1"/>
</dbReference>
<dbReference type="InterPro" id="IPR000731">
    <property type="entry name" value="SSD"/>
</dbReference>
<feature type="transmembrane region" description="Helical" evidence="6">
    <location>
        <begin position="12"/>
        <end position="32"/>
    </location>
</feature>
<feature type="transmembrane region" description="Helical" evidence="6">
    <location>
        <begin position="225"/>
        <end position="244"/>
    </location>
</feature>
<feature type="transmembrane region" description="Helical" evidence="6">
    <location>
        <begin position="706"/>
        <end position="730"/>
    </location>
</feature>
<evidence type="ECO:0000256" key="1">
    <source>
        <dbReference type="ARBA" id="ARBA00004651"/>
    </source>
</evidence>
<keyword evidence="2" id="KW-1003">Cell membrane</keyword>
<dbReference type="PROSITE" id="PS51257">
    <property type="entry name" value="PROKAR_LIPOPROTEIN"/>
    <property type="match status" value="1"/>
</dbReference>
<feature type="transmembrane region" description="Helical" evidence="6">
    <location>
        <begin position="613"/>
        <end position="632"/>
    </location>
</feature>
<dbReference type="OrthoDB" id="9803781at2"/>
<reference evidence="9" key="1">
    <citation type="submission" date="2017-08" db="EMBL/GenBank/DDBJ databases">
        <title>Direct submision.</title>
        <authorList>
            <person name="Kim S.-J."/>
            <person name="Rhee S.-K."/>
        </authorList>
    </citation>
    <scope>NUCLEOTIDE SEQUENCE [LARGE SCALE GENOMIC DNA]</scope>
    <source>
        <strain evidence="9">GI5</strain>
    </source>
</reference>
<dbReference type="Pfam" id="PF03176">
    <property type="entry name" value="MMPL"/>
    <property type="match status" value="2"/>
</dbReference>
<accession>A0A2K9LHQ0</accession>
<proteinExistence type="predicted"/>
<keyword evidence="9" id="KW-1185">Reference proteome</keyword>
<feature type="transmembrane region" description="Helical" evidence="6">
    <location>
        <begin position="742"/>
        <end position="766"/>
    </location>
</feature>
<dbReference type="KEGG" id="kak:Kalk_05415"/>
<sequence>MLQDRLNHYFVHHPMLIILACLGIVIALGAGLPPQVTTDFEEFFPDSDDNLVAYHDLQTTYTNVDNVFFAIAPKSGIVFSQDTLTIIAEMTEQAWQLPYSQRVDSITNFQHTIAEDDDLLVDDLIPDPANASAAELADAKAIALAEPQLVNRLLSPTAHVAGINVIANFHQAEDKSTAIPQVVQSAREFMADFQAKYPQVDIYLVGKAMNNNAFKEATLYDMKTLVPIAFLFAMACILVFMFVASGSIITSLMGTLTTLAVIITSVVAAMGAMSWLGIHISPPVANAPTMILTLAIADSMHLLATYFQNMQKGMQKQQAMEQSLSLNYQPVMLTSLTTVIGFLSLNFSESPPFRDLGNVVAIGVFAAWLFSIALLPAMVMLLPFNIKASKVKQGQSSDRLANFVIKRRVPVFIVSSILIVVSTSFLFDNRLNDVWAEYFDERTQVRIHSDFVRENLTTNNTISFSLRSGEEGGISDPEFLKLAEGFARWLESQREVIHVATYTDIMKRLNKTMHGDDPAWYKLPDNRELAAQYLLLYEFSLPFGLDTNNLLDTAKSSTRITAIVGDSSTDNILGLQRRSQEWLKQNAPSTMFHPGTSSDIMFAHMGYSNIRSMLEGSALALLIISLILGFALRSVKFGLISLIPNLIPAAVGFGVWGLLVGQIGLGLSAVAGMTLGIVVDYTVHFLSKYLRAMREQNLSEPDAIRYAFRTVGTALFVTTLILTANFGVLALSDFRLSADMGLLTAGTIIVALLVDFFFLPPLLMFVSRKPRQAVSAQHQKAPLESL</sequence>
<evidence type="ECO:0000256" key="3">
    <source>
        <dbReference type="ARBA" id="ARBA00022692"/>
    </source>
</evidence>
<dbReference type="Proteomes" id="UP000235116">
    <property type="component" value="Chromosome"/>
</dbReference>
<gene>
    <name evidence="8" type="ORF">Kalk_05415</name>
</gene>
<dbReference type="SUPFAM" id="SSF82866">
    <property type="entry name" value="Multidrug efflux transporter AcrB transmembrane domain"/>
    <property type="match status" value="2"/>
</dbReference>
<feature type="domain" description="SSD" evidence="7">
    <location>
        <begin position="673"/>
        <end position="765"/>
    </location>
</feature>
<dbReference type="PANTHER" id="PTHR33406">
    <property type="entry name" value="MEMBRANE PROTEIN MJ1562-RELATED"/>
    <property type="match status" value="1"/>
</dbReference>
<feature type="transmembrane region" description="Helical" evidence="6">
    <location>
        <begin position="256"/>
        <end position="278"/>
    </location>
</feature>
<evidence type="ECO:0000256" key="5">
    <source>
        <dbReference type="ARBA" id="ARBA00023136"/>
    </source>
</evidence>
<feature type="transmembrane region" description="Helical" evidence="6">
    <location>
        <begin position="639"/>
        <end position="659"/>
    </location>
</feature>
<dbReference type="GO" id="GO:0005886">
    <property type="term" value="C:plasma membrane"/>
    <property type="evidence" value="ECO:0007669"/>
    <property type="project" value="UniProtKB-SubCell"/>
</dbReference>
<protein>
    <recommendedName>
        <fullName evidence="7">SSD domain-containing protein</fullName>
    </recommendedName>
</protein>
<evidence type="ECO:0000259" key="7">
    <source>
        <dbReference type="PROSITE" id="PS50156"/>
    </source>
</evidence>
<dbReference type="AlphaFoldDB" id="A0A2K9LHQ0"/>
<dbReference type="PROSITE" id="PS50156">
    <property type="entry name" value="SSD"/>
    <property type="match status" value="2"/>
</dbReference>
<feature type="transmembrane region" description="Helical" evidence="6">
    <location>
        <begin position="359"/>
        <end position="382"/>
    </location>
</feature>
<feature type="transmembrane region" description="Helical" evidence="6">
    <location>
        <begin position="409"/>
        <end position="427"/>
    </location>
</feature>
<keyword evidence="3 6" id="KW-0812">Transmembrane</keyword>
<evidence type="ECO:0000256" key="2">
    <source>
        <dbReference type="ARBA" id="ARBA00022475"/>
    </source>
</evidence>
<feature type="domain" description="SSD" evidence="7">
    <location>
        <begin position="218"/>
        <end position="381"/>
    </location>
</feature>
<dbReference type="InterPro" id="IPR004869">
    <property type="entry name" value="MMPL_dom"/>
</dbReference>
<feature type="transmembrane region" description="Helical" evidence="6">
    <location>
        <begin position="290"/>
        <end position="307"/>
    </location>
</feature>
<feature type="transmembrane region" description="Helical" evidence="6">
    <location>
        <begin position="665"/>
        <end position="686"/>
    </location>
</feature>